<proteinExistence type="predicted"/>
<name>A0A5N5LUT2_PANHP</name>
<sequence>MMPGKSKFQDIWLTKEDYKELLARDLKDHHLARCRACCKSVKVDREMGEAALSSLFESSTHFSQLCGNSQ</sequence>
<protein>
    <submittedName>
        <fullName evidence="1">Uncharacterized protein</fullName>
    </submittedName>
</protein>
<reference evidence="1 2" key="1">
    <citation type="submission" date="2019-06" db="EMBL/GenBank/DDBJ databases">
        <title>A chromosome-scale genome assembly of the striped catfish, Pangasianodon hypophthalmus.</title>
        <authorList>
            <person name="Wen M."/>
            <person name="Zahm M."/>
            <person name="Roques C."/>
            <person name="Cabau C."/>
            <person name="Klopp C."/>
            <person name="Donnadieu C."/>
            <person name="Jouanno E."/>
            <person name="Avarre J.-C."/>
            <person name="Campet M."/>
            <person name="Ha T.T.T."/>
            <person name="Dugue R."/>
            <person name="Lampietro C."/>
            <person name="Louis A."/>
            <person name="Herpin A."/>
            <person name="Echchiki A."/>
            <person name="Berthelot C."/>
            <person name="Parey E."/>
            <person name="Roest-Crollius H."/>
            <person name="Braasch I."/>
            <person name="Postlethwait J."/>
            <person name="Bobe J."/>
            <person name="Montfort J."/>
            <person name="Bouchez O."/>
            <person name="Begum T."/>
            <person name="Schartl M."/>
            <person name="Guiguen Y."/>
        </authorList>
    </citation>
    <scope>NUCLEOTIDE SEQUENCE [LARGE SCALE GENOMIC DNA]</scope>
    <source>
        <strain evidence="1 2">Indonesia</strain>
        <tissue evidence="1">Blood</tissue>
    </source>
</reference>
<comment type="caution">
    <text evidence="1">The sequence shown here is derived from an EMBL/GenBank/DDBJ whole genome shotgun (WGS) entry which is preliminary data.</text>
</comment>
<dbReference type="AlphaFoldDB" id="A0A5N5LUT2"/>
<gene>
    <name evidence="1" type="ORF">PHYPO_G00072400</name>
</gene>
<evidence type="ECO:0000313" key="1">
    <source>
        <dbReference type="EMBL" id="KAB5546470.1"/>
    </source>
</evidence>
<evidence type="ECO:0000313" key="2">
    <source>
        <dbReference type="Proteomes" id="UP000327468"/>
    </source>
</evidence>
<dbReference type="EMBL" id="VFJC01000017">
    <property type="protein sequence ID" value="KAB5546470.1"/>
    <property type="molecule type" value="Genomic_DNA"/>
</dbReference>
<keyword evidence="2" id="KW-1185">Reference proteome</keyword>
<organism evidence="1 2">
    <name type="scientific">Pangasianodon hypophthalmus</name>
    <name type="common">Striped catfish</name>
    <name type="synonym">Helicophagus hypophthalmus</name>
    <dbReference type="NCBI Taxonomy" id="310915"/>
    <lineage>
        <taxon>Eukaryota</taxon>
        <taxon>Metazoa</taxon>
        <taxon>Chordata</taxon>
        <taxon>Craniata</taxon>
        <taxon>Vertebrata</taxon>
        <taxon>Euteleostomi</taxon>
        <taxon>Actinopterygii</taxon>
        <taxon>Neopterygii</taxon>
        <taxon>Teleostei</taxon>
        <taxon>Ostariophysi</taxon>
        <taxon>Siluriformes</taxon>
        <taxon>Pangasiidae</taxon>
        <taxon>Pangasianodon</taxon>
    </lineage>
</organism>
<accession>A0A5N5LUT2</accession>
<dbReference type="Proteomes" id="UP000327468">
    <property type="component" value="Chromosome 16"/>
</dbReference>